<keyword evidence="9" id="KW-1185">Reference proteome</keyword>
<keyword evidence="4" id="KW-0697">Rotamase</keyword>
<keyword evidence="4 8" id="KW-0413">Isomerase</keyword>
<dbReference type="AlphaFoldDB" id="A0AA47M1A6"/>
<proteinExistence type="inferred from homology"/>
<evidence type="ECO:0000256" key="6">
    <source>
        <dbReference type="SAM" id="Coils"/>
    </source>
</evidence>
<evidence type="ECO:0000256" key="5">
    <source>
        <dbReference type="PROSITE-ProRule" id="PRU00339"/>
    </source>
</evidence>
<dbReference type="GO" id="GO:0051879">
    <property type="term" value="F:Hsp90 protein binding"/>
    <property type="evidence" value="ECO:0007669"/>
    <property type="project" value="TreeGrafter"/>
</dbReference>
<dbReference type="Pfam" id="PF14559">
    <property type="entry name" value="TPR_19"/>
    <property type="match status" value="1"/>
</dbReference>
<dbReference type="EC" id="5.2.1.8" evidence="4"/>
<organism evidence="8 9">
    <name type="scientific">Merluccius polli</name>
    <name type="common">Benguela hake</name>
    <name type="synonym">Merluccius cadenati</name>
    <dbReference type="NCBI Taxonomy" id="89951"/>
    <lineage>
        <taxon>Eukaryota</taxon>
        <taxon>Metazoa</taxon>
        <taxon>Chordata</taxon>
        <taxon>Craniata</taxon>
        <taxon>Vertebrata</taxon>
        <taxon>Euteleostomi</taxon>
        <taxon>Actinopterygii</taxon>
        <taxon>Neopterygii</taxon>
        <taxon>Teleostei</taxon>
        <taxon>Neoteleostei</taxon>
        <taxon>Acanthomorphata</taxon>
        <taxon>Zeiogadaria</taxon>
        <taxon>Gadariae</taxon>
        <taxon>Gadiformes</taxon>
        <taxon>Gadoidei</taxon>
        <taxon>Merlucciidae</taxon>
        <taxon>Merluccius</taxon>
    </lineage>
</organism>
<comment type="catalytic activity">
    <reaction evidence="4">
        <text>[protein]-peptidylproline (omega=180) = [protein]-peptidylproline (omega=0)</text>
        <dbReference type="Rhea" id="RHEA:16237"/>
        <dbReference type="Rhea" id="RHEA-COMP:10747"/>
        <dbReference type="Rhea" id="RHEA-COMP:10748"/>
        <dbReference type="ChEBI" id="CHEBI:83833"/>
        <dbReference type="ChEBI" id="CHEBI:83834"/>
        <dbReference type="EC" id="5.2.1.8"/>
    </reaction>
</comment>
<evidence type="ECO:0000313" key="8">
    <source>
        <dbReference type="EMBL" id="KAK0131803.1"/>
    </source>
</evidence>
<dbReference type="GO" id="GO:0034587">
    <property type="term" value="P:piRNA processing"/>
    <property type="evidence" value="ECO:0007669"/>
    <property type="project" value="TreeGrafter"/>
</dbReference>
<dbReference type="Gene3D" id="3.10.50.40">
    <property type="match status" value="1"/>
</dbReference>
<dbReference type="Gene3D" id="1.25.40.10">
    <property type="entry name" value="Tetratricopeptide repeat domain"/>
    <property type="match status" value="1"/>
</dbReference>
<feature type="domain" description="PPIase FKBP-type" evidence="7">
    <location>
        <begin position="132"/>
        <end position="221"/>
    </location>
</feature>
<sequence>MVQSLVCGGFFRDLKVWRKWRWSSVRVSCFTSELLLRYNRMGPVVTVCAELTHTHLVSLAEELQESFVFLTHPVFQAVHRLDQPMFLQACDSLMWLQGPFALLALRMEDVTGEGGFRKEVVQPGEGPTIPREASVLLYYSAFLEYADQPFDTICNFKYPRMMKLGRDVTLAGLELGLLTMKKGEFSRFLLQPEYAYGEMGCPPLIPPAATILYEVQLVDYFDTAQSDHFVALEPDEQNALPLSVLVSVTNTLRSFGNRCFNQGRYDNAKDRYKQVMAALMNRLKEKEKEEEEAVKALLLPVYLNLTLTELRLESPRKALKYANRALDIDPQNTKALFRCGQVYMDMHEYEQAQNVLIMAQAKKPFDCDINSLLMKVAM</sequence>
<dbReference type="PANTHER" id="PTHR46674:SF1">
    <property type="entry name" value="INACTIVE PEPTIDYL-PROLYL CIS-TRANS ISOMERASE FKBP6"/>
    <property type="match status" value="1"/>
</dbReference>
<dbReference type="PROSITE" id="PS50059">
    <property type="entry name" value="FKBP_PPIASE"/>
    <property type="match status" value="1"/>
</dbReference>
<keyword evidence="2" id="KW-0677">Repeat</keyword>
<dbReference type="InterPro" id="IPR046357">
    <property type="entry name" value="PPIase_dom_sf"/>
</dbReference>
<dbReference type="SUPFAM" id="SSF48452">
    <property type="entry name" value="TPR-like"/>
    <property type="match status" value="1"/>
</dbReference>
<feature type="coiled-coil region" evidence="6">
    <location>
        <begin position="269"/>
        <end position="296"/>
    </location>
</feature>
<comment type="similarity">
    <text evidence="1">Belongs to the FKBP6 family.</text>
</comment>
<dbReference type="Pfam" id="PF00254">
    <property type="entry name" value="FKBP_C"/>
    <property type="match status" value="1"/>
</dbReference>
<dbReference type="PROSITE" id="PS50005">
    <property type="entry name" value="TPR"/>
    <property type="match status" value="1"/>
</dbReference>
<reference evidence="8" key="1">
    <citation type="journal article" date="2023" name="Front. Mar. Sci.">
        <title>A new Merluccius polli reference genome to investigate the effects of global change in West African waters.</title>
        <authorList>
            <person name="Mateo J.L."/>
            <person name="Blanco-Fernandez C."/>
            <person name="Garcia-Vazquez E."/>
            <person name="Machado-Schiaffino G."/>
        </authorList>
    </citation>
    <scope>NUCLEOTIDE SEQUENCE</scope>
    <source>
        <strain evidence="8">C29</strain>
        <tissue evidence="8">Fin</tissue>
    </source>
</reference>
<dbReference type="GO" id="GO:0005737">
    <property type="term" value="C:cytoplasm"/>
    <property type="evidence" value="ECO:0007669"/>
    <property type="project" value="TreeGrafter"/>
</dbReference>
<protein>
    <recommendedName>
        <fullName evidence="4">peptidylprolyl isomerase</fullName>
        <ecNumber evidence="4">5.2.1.8</ecNumber>
    </recommendedName>
</protein>
<dbReference type="PANTHER" id="PTHR46674">
    <property type="entry name" value="INACTIVE PEPTIDYL-PROLYL CIS-TRANS ISOMERASE FKBP6"/>
    <property type="match status" value="1"/>
</dbReference>
<dbReference type="GO" id="GO:0003755">
    <property type="term" value="F:peptidyl-prolyl cis-trans isomerase activity"/>
    <property type="evidence" value="ECO:0007669"/>
    <property type="project" value="UniProtKB-KW"/>
</dbReference>
<dbReference type="InterPro" id="IPR019734">
    <property type="entry name" value="TPR_rpt"/>
</dbReference>
<evidence type="ECO:0000256" key="1">
    <source>
        <dbReference type="ARBA" id="ARBA00009648"/>
    </source>
</evidence>
<evidence type="ECO:0000313" key="9">
    <source>
        <dbReference type="Proteomes" id="UP001174136"/>
    </source>
</evidence>
<dbReference type="InterPro" id="IPR001179">
    <property type="entry name" value="PPIase_FKBP_dom"/>
</dbReference>
<gene>
    <name evidence="8" type="primary">FKBP6</name>
    <name evidence="8" type="ORF">N1851_033410</name>
</gene>
<evidence type="ECO:0000256" key="4">
    <source>
        <dbReference type="PROSITE-ProRule" id="PRU00277"/>
    </source>
</evidence>
<evidence type="ECO:0000256" key="2">
    <source>
        <dbReference type="ARBA" id="ARBA00022737"/>
    </source>
</evidence>
<keyword evidence="6" id="KW-0175">Coiled coil</keyword>
<dbReference type="SMART" id="SM00028">
    <property type="entry name" value="TPR"/>
    <property type="match status" value="3"/>
</dbReference>
<comment type="caution">
    <text evidence="8">The sequence shown here is derived from an EMBL/GenBank/DDBJ whole genome shotgun (WGS) entry which is preliminary data.</text>
</comment>
<dbReference type="SUPFAM" id="SSF54534">
    <property type="entry name" value="FKBP-like"/>
    <property type="match status" value="1"/>
</dbReference>
<feature type="repeat" description="TPR" evidence="5">
    <location>
        <begin position="299"/>
        <end position="332"/>
    </location>
</feature>
<evidence type="ECO:0000256" key="3">
    <source>
        <dbReference type="ARBA" id="ARBA00022803"/>
    </source>
</evidence>
<dbReference type="InterPro" id="IPR042282">
    <property type="entry name" value="FKBP6/shu"/>
</dbReference>
<evidence type="ECO:0000259" key="7">
    <source>
        <dbReference type="PROSITE" id="PS50059"/>
    </source>
</evidence>
<dbReference type="GO" id="GO:0007283">
    <property type="term" value="P:spermatogenesis"/>
    <property type="evidence" value="ECO:0007669"/>
    <property type="project" value="TreeGrafter"/>
</dbReference>
<keyword evidence="3 5" id="KW-0802">TPR repeat</keyword>
<dbReference type="Proteomes" id="UP001174136">
    <property type="component" value="Unassembled WGS sequence"/>
</dbReference>
<name>A0AA47M1A6_MERPO</name>
<dbReference type="EMBL" id="JAOPHQ010006350">
    <property type="protein sequence ID" value="KAK0131803.1"/>
    <property type="molecule type" value="Genomic_DNA"/>
</dbReference>
<accession>A0AA47M1A6</accession>
<dbReference type="InterPro" id="IPR011990">
    <property type="entry name" value="TPR-like_helical_dom_sf"/>
</dbReference>